<evidence type="ECO:0000259" key="5">
    <source>
        <dbReference type="PROSITE" id="PS50893"/>
    </source>
</evidence>
<dbReference type="InterPro" id="IPR050153">
    <property type="entry name" value="Metal_Ion_Import_ABC"/>
</dbReference>
<dbReference type="OrthoDB" id="9806726at2"/>
<reference evidence="6 7" key="1">
    <citation type="submission" date="2018-07" db="EMBL/GenBank/DDBJ databases">
        <title>Anaerosacharophilus polymeroproducens gen. nov. sp. nov., an anaerobic bacterium isolated from salt field.</title>
        <authorList>
            <person name="Kim W."/>
            <person name="Yang S.-H."/>
            <person name="Oh J."/>
            <person name="Lee J.-H."/>
            <person name="Kwon K.K."/>
        </authorList>
    </citation>
    <scope>NUCLEOTIDE SEQUENCE [LARGE SCALE GENOMIC DNA]</scope>
    <source>
        <strain evidence="6 7">MCWD5</strain>
    </source>
</reference>
<organism evidence="6 7">
    <name type="scientific">Anaerosacchariphilus polymeriproducens</name>
    <dbReference type="NCBI Taxonomy" id="1812858"/>
    <lineage>
        <taxon>Bacteria</taxon>
        <taxon>Bacillati</taxon>
        <taxon>Bacillota</taxon>
        <taxon>Clostridia</taxon>
        <taxon>Lachnospirales</taxon>
        <taxon>Lachnospiraceae</taxon>
        <taxon>Anaerosacchariphilus</taxon>
    </lineage>
</organism>
<dbReference type="PROSITE" id="PS00211">
    <property type="entry name" value="ABC_TRANSPORTER_1"/>
    <property type="match status" value="1"/>
</dbReference>
<dbReference type="InterPro" id="IPR003593">
    <property type="entry name" value="AAA+_ATPase"/>
</dbReference>
<proteinExistence type="inferred from homology"/>
<name>A0A371AW39_9FIRM</name>
<evidence type="ECO:0000256" key="4">
    <source>
        <dbReference type="ARBA" id="ARBA00022840"/>
    </source>
</evidence>
<evidence type="ECO:0000256" key="3">
    <source>
        <dbReference type="ARBA" id="ARBA00022741"/>
    </source>
</evidence>
<evidence type="ECO:0000313" key="7">
    <source>
        <dbReference type="Proteomes" id="UP000255036"/>
    </source>
</evidence>
<dbReference type="PANTHER" id="PTHR42734:SF17">
    <property type="entry name" value="METAL TRANSPORT SYSTEM ATP-BINDING PROTEIN TM_0124-RELATED"/>
    <property type="match status" value="1"/>
</dbReference>
<dbReference type="Gene3D" id="3.40.50.300">
    <property type="entry name" value="P-loop containing nucleotide triphosphate hydrolases"/>
    <property type="match status" value="1"/>
</dbReference>
<sequence>MSLINCKNVSFSYEGRTVISNLNFEVEKGQFVCIIGENGAGKSTLIKGILQLKNPSSGSIFLGDGLKEKQIGYLSQQTIVQRDFPASVFEVVLSGRLNNQGFLPFYKKSDKDYAKKQLEFLEIGDLKNRCYRELSGGQQQRVLLARALCAGRKLLVLDEPVTGLDPVMSAEMYRLIEKLNKKEDRTIIMVSHDIKEAVVYATHILHLGKGQLFYGLKDDYIKSEVGKFFLGGRMNDT</sequence>
<dbReference type="SMART" id="SM00382">
    <property type="entry name" value="AAA"/>
    <property type="match status" value="1"/>
</dbReference>
<gene>
    <name evidence="6" type="ORF">DWV06_07980</name>
</gene>
<dbReference type="CDD" id="cd03235">
    <property type="entry name" value="ABC_Metallic_Cations"/>
    <property type="match status" value="1"/>
</dbReference>
<comment type="caution">
    <text evidence="6">The sequence shown here is derived from an EMBL/GenBank/DDBJ whole genome shotgun (WGS) entry which is preliminary data.</text>
</comment>
<dbReference type="InterPro" id="IPR003439">
    <property type="entry name" value="ABC_transporter-like_ATP-bd"/>
</dbReference>
<keyword evidence="4 6" id="KW-0067">ATP-binding</keyword>
<dbReference type="Proteomes" id="UP000255036">
    <property type="component" value="Unassembled WGS sequence"/>
</dbReference>
<evidence type="ECO:0000313" key="6">
    <source>
        <dbReference type="EMBL" id="RDU23786.1"/>
    </source>
</evidence>
<dbReference type="RefSeq" id="WP_115481655.1">
    <property type="nucleotide sequence ID" value="NZ_QRCT01000019.1"/>
</dbReference>
<dbReference type="InterPro" id="IPR017871">
    <property type="entry name" value="ABC_transporter-like_CS"/>
</dbReference>
<evidence type="ECO:0000256" key="2">
    <source>
        <dbReference type="ARBA" id="ARBA00022448"/>
    </source>
</evidence>
<dbReference type="InterPro" id="IPR027417">
    <property type="entry name" value="P-loop_NTPase"/>
</dbReference>
<keyword evidence="3" id="KW-0547">Nucleotide-binding</keyword>
<accession>A0A371AW39</accession>
<dbReference type="GO" id="GO:0016887">
    <property type="term" value="F:ATP hydrolysis activity"/>
    <property type="evidence" value="ECO:0007669"/>
    <property type="project" value="InterPro"/>
</dbReference>
<dbReference type="AlphaFoldDB" id="A0A371AW39"/>
<dbReference type="EMBL" id="QRCT01000019">
    <property type="protein sequence ID" value="RDU23786.1"/>
    <property type="molecule type" value="Genomic_DNA"/>
</dbReference>
<keyword evidence="2" id="KW-0813">Transport</keyword>
<feature type="domain" description="ABC transporter" evidence="5">
    <location>
        <begin position="4"/>
        <end position="234"/>
    </location>
</feature>
<dbReference type="GO" id="GO:0005524">
    <property type="term" value="F:ATP binding"/>
    <property type="evidence" value="ECO:0007669"/>
    <property type="project" value="UniProtKB-KW"/>
</dbReference>
<dbReference type="Pfam" id="PF00005">
    <property type="entry name" value="ABC_tran"/>
    <property type="match status" value="1"/>
</dbReference>
<dbReference type="PANTHER" id="PTHR42734">
    <property type="entry name" value="METAL TRANSPORT SYSTEM ATP-BINDING PROTEIN TM_0124-RELATED"/>
    <property type="match status" value="1"/>
</dbReference>
<dbReference type="FunFam" id="3.40.50.300:FF:000134">
    <property type="entry name" value="Iron-enterobactin ABC transporter ATP-binding protein"/>
    <property type="match status" value="1"/>
</dbReference>
<evidence type="ECO:0000256" key="1">
    <source>
        <dbReference type="ARBA" id="ARBA00005417"/>
    </source>
</evidence>
<comment type="similarity">
    <text evidence="1">Belongs to the ABC transporter superfamily.</text>
</comment>
<protein>
    <submittedName>
        <fullName evidence="6">Metal ABC transporter ATP-binding protein</fullName>
    </submittedName>
</protein>
<dbReference type="SUPFAM" id="SSF52540">
    <property type="entry name" value="P-loop containing nucleoside triphosphate hydrolases"/>
    <property type="match status" value="1"/>
</dbReference>
<keyword evidence="7" id="KW-1185">Reference proteome</keyword>
<dbReference type="PROSITE" id="PS50893">
    <property type="entry name" value="ABC_TRANSPORTER_2"/>
    <property type="match status" value="1"/>
</dbReference>